<feature type="compositionally biased region" description="Basic and acidic residues" evidence="1">
    <location>
        <begin position="78"/>
        <end position="97"/>
    </location>
</feature>
<sequence>MTNKHHHKPPISASSLGQVRKIYMSKMTEQGCSRTLKDKCRDIWDQVIDDAVEADAECSGMGFAYGYGKELEPLYIPDKRNGIQKKENGKKEHHEGSTESETESEEESNSETEVEIDPSLDGISREFGGE</sequence>
<organism evidence="2 3">
    <name type="scientific">Aspergillus tubingensis</name>
    <dbReference type="NCBI Taxonomy" id="5068"/>
    <lineage>
        <taxon>Eukaryota</taxon>
        <taxon>Fungi</taxon>
        <taxon>Dikarya</taxon>
        <taxon>Ascomycota</taxon>
        <taxon>Pezizomycotina</taxon>
        <taxon>Eurotiomycetes</taxon>
        <taxon>Eurotiomycetidae</taxon>
        <taxon>Eurotiales</taxon>
        <taxon>Aspergillaceae</taxon>
        <taxon>Aspergillus</taxon>
        <taxon>Aspergillus subgen. Circumdati</taxon>
    </lineage>
</organism>
<evidence type="ECO:0000313" key="3">
    <source>
        <dbReference type="Proteomes" id="UP001144157"/>
    </source>
</evidence>
<dbReference type="EMBL" id="BRPE01000014">
    <property type="protein sequence ID" value="GLA88704.1"/>
    <property type="molecule type" value="Genomic_DNA"/>
</dbReference>
<comment type="caution">
    <text evidence="2">The sequence shown here is derived from an EMBL/GenBank/DDBJ whole genome shotgun (WGS) entry which is preliminary data.</text>
</comment>
<name>A0A9W6AWZ5_ASPTU</name>
<evidence type="ECO:0000313" key="2">
    <source>
        <dbReference type="EMBL" id="GLA88704.1"/>
    </source>
</evidence>
<gene>
    <name evidence="2" type="ORF">AtubIFM56815_003166</name>
</gene>
<dbReference type="AlphaFoldDB" id="A0A9W6AWZ5"/>
<reference evidence="2" key="1">
    <citation type="submission" date="2022-07" db="EMBL/GenBank/DDBJ databases">
        <title>Taxonomy of Aspergillus series Nigri: significant species reduction supported by multi-species coalescent approaches.</title>
        <authorList>
            <person name="Bian C."/>
            <person name="Kusuya Y."/>
            <person name="Sklenar F."/>
            <person name="D'hooge E."/>
            <person name="Yaguchi T."/>
            <person name="Takahashi H."/>
            <person name="Hubka V."/>
        </authorList>
    </citation>
    <scope>NUCLEOTIDE SEQUENCE</scope>
    <source>
        <strain evidence="2">IFM 56815</strain>
    </source>
</reference>
<proteinExistence type="predicted"/>
<feature type="compositionally biased region" description="Acidic residues" evidence="1">
    <location>
        <begin position="98"/>
        <end position="118"/>
    </location>
</feature>
<evidence type="ECO:0000256" key="1">
    <source>
        <dbReference type="SAM" id="MobiDB-lite"/>
    </source>
</evidence>
<protein>
    <submittedName>
        <fullName evidence="2">Uncharacterized protein</fullName>
    </submittedName>
</protein>
<feature type="region of interest" description="Disordered" evidence="1">
    <location>
        <begin position="78"/>
        <end position="130"/>
    </location>
</feature>
<dbReference type="Proteomes" id="UP001144157">
    <property type="component" value="Unassembled WGS sequence"/>
</dbReference>
<accession>A0A9W6AWZ5</accession>